<evidence type="ECO:0000256" key="1">
    <source>
        <dbReference type="SAM" id="Phobius"/>
    </source>
</evidence>
<evidence type="ECO:0000313" key="3">
    <source>
        <dbReference type="Proteomes" id="UP000609172"/>
    </source>
</evidence>
<keyword evidence="1" id="KW-0472">Membrane</keyword>
<evidence type="ECO:0008006" key="4">
    <source>
        <dbReference type="Google" id="ProtNLM"/>
    </source>
</evidence>
<dbReference type="EMBL" id="JAEHFV010000001">
    <property type="protein sequence ID" value="MBK0368762.1"/>
    <property type="molecule type" value="Genomic_DNA"/>
</dbReference>
<comment type="caution">
    <text evidence="2">The sequence shown here is derived from an EMBL/GenBank/DDBJ whole genome shotgun (WGS) entry which is preliminary data.</text>
</comment>
<feature type="transmembrane region" description="Helical" evidence="1">
    <location>
        <begin position="209"/>
        <end position="237"/>
    </location>
</feature>
<feature type="transmembrane region" description="Helical" evidence="1">
    <location>
        <begin position="134"/>
        <end position="162"/>
    </location>
</feature>
<feature type="transmembrane region" description="Helical" evidence="1">
    <location>
        <begin position="168"/>
        <end position="188"/>
    </location>
</feature>
<dbReference type="RefSeq" id="WP_200104677.1">
    <property type="nucleotide sequence ID" value="NZ_JAEHFV010000001.1"/>
</dbReference>
<protein>
    <recommendedName>
        <fullName evidence="4">Glycerophosphoryl diester phosphodiesterase membrane domain-containing protein</fullName>
    </recommendedName>
</protein>
<keyword evidence="3" id="KW-1185">Reference proteome</keyword>
<organism evidence="2 3">
    <name type="scientific">Flavobacterium agrisoli</name>
    <dbReference type="NCBI Taxonomy" id="2793066"/>
    <lineage>
        <taxon>Bacteria</taxon>
        <taxon>Pseudomonadati</taxon>
        <taxon>Bacteroidota</taxon>
        <taxon>Flavobacteriia</taxon>
        <taxon>Flavobacteriales</taxon>
        <taxon>Flavobacteriaceae</taxon>
        <taxon>Flavobacterium</taxon>
    </lineage>
</organism>
<keyword evidence="1" id="KW-1133">Transmembrane helix</keyword>
<feature type="transmembrane region" description="Helical" evidence="1">
    <location>
        <begin position="80"/>
        <end position="107"/>
    </location>
</feature>
<dbReference type="Proteomes" id="UP000609172">
    <property type="component" value="Unassembled WGS sequence"/>
</dbReference>
<sequence>MFQLYKKRNFSDYISDTISFFKQFGGHYFKNYLLINGGFLLILSFLLYFLIKVYFEVLFSSIGTSNSNYFIQYFDSNAGLFIGSLVFFIVLIVIISLLNFAFPVLYLRFLSENQTINFSSKEIISQLIQNTGRILLFFLGMLFLVFPLLMLLFILLFVMIFILIGLPLLLVAIPASLAWINFSFYSYLSEKTSFFESLRIGFNMVKQKFWAVTGTTMVVLILIQIIQGIITMIPYFIGMVYFFTSANNSVATQDGNPMTSLGLFATVIMILGILFSYFSNNLILINQGIMYYSLCEENTGVTLLQDIDLIGTHDE</sequence>
<proteinExistence type="predicted"/>
<feature type="transmembrane region" description="Helical" evidence="1">
    <location>
        <begin position="32"/>
        <end position="51"/>
    </location>
</feature>
<evidence type="ECO:0000313" key="2">
    <source>
        <dbReference type="EMBL" id="MBK0368762.1"/>
    </source>
</evidence>
<gene>
    <name evidence="2" type="ORF">I5M07_02855</name>
</gene>
<dbReference type="AlphaFoldDB" id="A0A934UIF6"/>
<feature type="transmembrane region" description="Helical" evidence="1">
    <location>
        <begin position="257"/>
        <end position="278"/>
    </location>
</feature>
<accession>A0A934UIF6</accession>
<reference evidence="2" key="1">
    <citation type="submission" date="2020-12" db="EMBL/GenBank/DDBJ databases">
        <title>Bacterial novel species Flavobacterium sp. SE-1-e isolated from soil.</title>
        <authorList>
            <person name="Jung H.-Y."/>
        </authorList>
    </citation>
    <scope>NUCLEOTIDE SEQUENCE</scope>
    <source>
        <strain evidence="2">SE-1-e</strain>
    </source>
</reference>
<keyword evidence="1" id="KW-0812">Transmembrane</keyword>
<name>A0A934UIF6_9FLAO</name>